<evidence type="ECO:0000256" key="2">
    <source>
        <dbReference type="ARBA" id="ARBA00010769"/>
    </source>
</evidence>
<dbReference type="GO" id="GO:0005694">
    <property type="term" value="C:chromosome"/>
    <property type="evidence" value="ECO:0007669"/>
    <property type="project" value="TreeGrafter"/>
</dbReference>
<evidence type="ECO:0000256" key="11">
    <source>
        <dbReference type="ARBA" id="ARBA00023242"/>
    </source>
</evidence>
<feature type="domain" description="PI3K/PI4K catalytic" evidence="17">
    <location>
        <begin position="2187"/>
        <end position="2499"/>
    </location>
</feature>
<keyword evidence="20" id="KW-1185">Reference proteome</keyword>
<dbReference type="SUPFAM" id="SSF48371">
    <property type="entry name" value="ARM repeat"/>
    <property type="match status" value="2"/>
</dbReference>
<evidence type="ECO:0000256" key="3">
    <source>
        <dbReference type="ARBA" id="ARBA00012513"/>
    </source>
</evidence>
<feature type="domain" description="FAT" evidence="18">
    <location>
        <begin position="1526"/>
        <end position="2076"/>
    </location>
</feature>
<dbReference type="InterPro" id="IPR000403">
    <property type="entry name" value="PI3/4_kinase_cat_dom"/>
</dbReference>
<proteinExistence type="inferred from homology"/>
<evidence type="ECO:0000256" key="1">
    <source>
        <dbReference type="ARBA" id="ARBA00004123"/>
    </source>
</evidence>
<dbReference type="EMBL" id="JAAMPC010000006">
    <property type="protein sequence ID" value="KAG2308014.1"/>
    <property type="molecule type" value="Genomic_DNA"/>
</dbReference>
<dbReference type="Pfam" id="PF02259">
    <property type="entry name" value="FAT"/>
    <property type="match status" value="1"/>
</dbReference>
<dbReference type="Pfam" id="PF25030">
    <property type="entry name" value="M-HEAT_ATR"/>
    <property type="match status" value="1"/>
</dbReference>
<evidence type="ECO:0000256" key="12">
    <source>
        <dbReference type="ARBA" id="ARBA00023306"/>
    </source>
</evidence>
<evidence type="ECO:0000256" key="13">
    <source>
        <dbReference type="ARBA" id="ARBA00024420"/>
    </source>
</evidence>
<dbReference type="Gene3D" id="1.10.1070.11">
    <property type="entry name" value="Phosphatidylinositol 3-/4-kinase, catalytic domain"/>
    <property type="match status" value="1"/>
</dbReference>
<evidence type="ECO:0000259" key="17">
    <source>
        <dbReference type="PROSITE" id="PS50290"/>
    </source>
</evidence>
<keyword evidence="12" id="KW-0131">Cell cycle</keyword>
<dbReference type="InterPro" id="IPR057564">
    <property type="entry name" value="HEAT_ATR"/>
</dbReference>
<feature type="transmembrane region" description="Helical" evidence="16">
    <location>
        <begin position="146"/>
        <end position="168"/>
    </location>
</feature>
<dbReference type="PANTHER" id="PTHR11139">
    <property type="entry name" value="ATAXIA TELANGIECTASIA MUTATED ATM -RELATED"/>
    <property type="match status" value="1"/>
</dbReference>
<comment type="similarity">
    <text evidence="2">Belongs to the PI3/PI4-kinase family. ATM subfamily.</text>
</comment>
<evidence type="ECO:0000256" key="7">
    <source>
        <dbReference type="ARBA" id="ARBA00022763"/>
    </source>
</evidence>
<evidence type="ECO:0000256" key="10">
    <source>
        <dbReference type="ARBA" id="ARBA00023204"/>
    </source>
</evidence>
<evidence type="ECO:0000313" key="19">
    <source>
        <dbReference type="EMBL" id="KAG2308014.1"/>
    </source>
</evidence>
<keyword evidence="16" id="KW-0472">Membrane</keyword>
<evidence type="ECO:0000313" key="20">
    <source>
        <dbReference type="Proteomes" id="UP000886595"/>
    </source>
</evidence>
<dbReference type="FunFam" id="1.10.1070.11:FF:000024">
    <property type="entry name" value="Serine/threonine-protein kinase ATR"/>
    <property type="match status" value="1"/>
</dbReference>
<dbReference type="GO" id="GO:0004674">
    <property type="term" value="F:protein serine/threonine kinase activity"/>
    <property type="evidence" value="ECO:0007669"/>
    <property type="project" value="UniProtKB-KW"/>
</dbReference>
<evidence type="ECO:0000256" key="15">
    <source>
        <dbReference type="ARBA" id="ARBA00048679"/>
    </source>
</evidence>
<dbReference type="InterPro" id="IPR056802">
    <property type="entry name" value="ATR-like_M-HEAT"/>
</dbReference>
<sequence length="2503" mass="280166">MANDNNLSSLVHKLRERVAASSANNLGHAYGEDDALEIRFRAVIPNLLNAYVVPSLGSRREVTAVLKLVGHTARNLPGVFYHGDPAAVFLPGHVVILDTVGSLLMLLRSNSRKAYRMFFQDALQTIQDMQPIASLHSDASHIPFRCFSMSFSEFGVIPVISVICLLLISQQRGMACFELASLVGSILSFNMLPHLGLIQSIILLLSADEEGLPVYRNAVYDSTLGRCLATVYSSCSDVTVKLTAESIVLVFPHVLQRTKSEELKASLCSAYVRIVKSCPPYVWKLHCLLELLHLSEPCFQLIECFQAVLVVLGPDFYTAKCGSHTTAASDRPVQGINAGQKRHMEDGSTHKRKRQKVGVDTQQGVYFAPEITDETDGKDAANLHRMLISAVESLKPPPAGPSLLRPEISIVALSILTNAFCLCPWTRMTYSLFRQMYAWIPWIAEQVENKNPIIFDISLYLEGIYNMLLVLDLDLQHEYTSKENDLDAIQVLLKLPWKHSLLLRGLLGIQSGSGFDIFSMALSDDSEQVRAVAVISMPLKVLFTGLDALPHIFRRLEHLLKEEDLMVKKTIPQSLGFLSCLYGSSTTGPEKTACHLFLHEDLKKDETLNCLLQGFQCSKCDKLIESKDEKHFRIIETPELGNSERGHQCDYSNLQSLYFNLLYDDSSEETQLACVEVIQRVLGHTTPDILVRTRSQWIRCLQYLLLHVNTDVREAFCAQIGIFVQQPIVSCLFLDEDAMEKSCERNFFDLIENSLATAKDLLVIQTLLETAAEVMVAVDITSELFLFSLFLLIDQLDHPNLIVRINASRLINRSCYIHVKGGFAMLLSRAAHIQTKLFDNLSARLTIRPNVVREFAEAVLGVETEELVKKMVPVVLPKLLVYWQDNAQAAKTLNELAKLLDTDVVPLIVNWLPRVLAFALNQEEEKNLLSVLQLNFSAALPALLDELVCFVDIADTPETDRRLQRLPEAIKKISKVLTNAEDLPGFLQNHFVGLLNSIDRKMLHADDIFLQKQALKRIKLLIEMMGHYLSTYVPKLMVLLMHAIDKDALQSEGLFVLHFSQKLAAVSPSSIKHVISQVFAALIPFLEREKEGPHVCLDEVVKILEELVLKNRDILKQHICEFPLLPSIPSLAGLNNAIQEARGLMSLKDQLREIVNGMKHENLNVRYMVACELSKLLYQRNEDVAALISDELMSDMEILSSLITSLLQGCSEESRTTVGQRLKLVCADCLGAVGAVDPAKVRVASCNRFKIQCSDDDLIFELIDKHLTRAFRAAQDTIIQDSAALAIQELLKIAGCEPSLAGNVVILTPQEPVQVSVSGSIKYGRSSEVNERGQKLWGRFSNYVKELIAPCLTSRFQLPNVSDPGSAGPIYRPSMSFRRWLSYWIKKLTAHANGSRVSIFAACRGIVRHDMQTATYLLPYLVLDVVCHGTEAARLSISEEILSVLDAATSENSGANNFGVGQSEVCVQSVFTLLDNLGQWVDDSSGGRQVASKSKDQVSTSTTEQDQLLVQCKYVLELLLAIPKVTLARASFRCQAYARSLMYLESHVREKSGSLNPAAEKTGFFENADVSSLMGIYSCLDEPDGLSGFASLSKSLSLQDQLLIDKKSGNWAEVFTACEQALQMEPTSVQRHSDVLNCLLNMCHHQTMVTHVDGLISRVPEYKKTWCTQGVQAAWRLGKWDLMDEYLGGADEEGLLFSSSDSNASFDRDVAKILQAMMKKDQYSVAERIAISKQALIAPLAAAGMDSYTRAYPFAVKLHLLRELEDFQALLNGESYLEKSFSTSDPVFSKVVDNWENRLRFTQSSLWTREPLLAFRRLVFGASGLGAQVGNCWLQYAKLCRLAGHYETAHRAILEAQASGAPNVHMEKAKLLWITRRSDSAIIELQQSLLNMPEGVVDSTVISSINSLLMAPPNPEPAVRNTQSFSDKKMLPRRFFSLQAAKGSVSSNSSTDKAGWEYLFKGMYFYAKGLHSGHKNLFQALPRLLTLWFDFGTIYQMSGSAGNKEMKSTHMKIMSLMRGCLKDLPTYQWLTVLPQLVSRICHQNGETVQMVKNIITSVLHQFPQQGLWIMAAVSKSAVPARREAAAEILQGARKGFNQSDRGHNMFIQFASLTDHFIKLCFHGGQPRSKIINIATEFSALKRMMPLDIIMPIQQSLTITLPAFDMKNSERHSASVFSGSDLPTISGITDEAEILSSLQRPKKIILLGNDGIEYPFLCKPKDDLRKDARMMEFTAMINRLLSKYPESRRRKLYIRTFAVVPLTEDCGMVEWVPHTRGLRHILQDIYMSCGRFDRQKTNPQIKRIYDQCAAKKECEMLKTKILPMFPPLFHKWFLTTFSEPAAWFRSRVAYAHTTAVWSMVGHVVGLGDRHGENILFDSTSGDCVHVDFSCLFDKGLQLEKPELVPFRLTQNMIDGLGITGYEGIFMKVCEITLTVLRTHRETLMSILETFIHDPLVEWTKSHKSSGVEVQNPHAQRAISSIEARLRGGYWCSPTSRRASSPVNF</sequence>
<organism evidence="19 20">
    <name type="scientific">Brassica carinata</name>
    <name type="common">Ethiopian mustard</name>
    <name type="synonym">Abyssinian cabbage</name>
    <dbReference type="NCBI Taxonomy" id="52824"/>
    <lineage>
        <taxon>Eukaryota</taxon>
        <taxon>Viridiplantae</taxon>
        <taxon>Streptophyta</taxon>
        <taxon>Embryophyta</taxon>
        <taxon>Tracheophyta</taxon>
        <taxon>Spermatophyta</taxon>
        <taxon>Magnoliopsida</taxon>
        <taxon>eudicotyledons</taxon>
        <taxon>Gunneridae</taxon>
        <taxon>Pentapetalae</taxon>
        <taxon>rosids</taxon>
        <taxon>malvids</taxon>
        <taxon>Brassicales</taxon>
        <taxon>Brassicaceae</taxon>
        <taxon>Brassiceae</taxon>
        <taxon>Brassica</taxon>
    </lineage>
</organism>
<dbReference type="SMART" id="SM00802">
    <property type="entry name" value="UME"/>
    <property type="match status" value="1"/>
</dbReference>
<keyword evidence="9" id="KW-0067">ATP-binding</keyword>
<keyword evidence="11" id="KW-0539">Nucleus</keyword>
<dbReference type="Pfam" id="PF23593">
    <property type="entry name" value="HEAT_ATR"/>
    <property type="match status" value="1"/>
</dbReference>
<dbReference type="InterPro" id="IPR050517">
    <property type="entry name" value="DDR_Repair_Kinase"/>
</dbReference>
<keyword evidence="16" id="KW-0812">Transmembrane</keyword>
<dbReference type="GO" id="GO:0000723">
    <property type="term" value="P:telomere maintenance"/>
    <property type="evidence" value="ECO:0007669"/>
    <property type="project" value="TreeGrafter"/>
</dbReference>
<dbReference type="GO" id="GO:0006281">
    <property type="term" value="P:DNA repair"/>
    <property type="evidence" value="ECO:0007669"/>
    <property type="project" value="UniProtKB-KW"/>
</dbReference>
<gene>
    <name evidence="19" type="ORF">Bca52824_027762</name>
</gene>
<comment type="subcellular location">
    <subcellularLocation>
        <location evidence="1">Nucleus</location>
    </subcellularLocation>
</comment>
<evidence type="ECO:0000256" key="8">
    <source>
        <dbReference type="ARBA" id="ARBA00022777"/>
    </source>
</evidence>
<evidence type="ECO:0000256" key="5">
    <source>
        <dbReference type="ARBA" id="ARBA00022679"/>
    </source>
</evidence>
<dbReference type="GO" id="GO:0005634">
    <property type="term" value="C:nucleus"/>
    <property type="evidence" value="ECO:0007669"/>
    <property type="project" value="UniProtKB-SubCell"/>
</dbReference>
<name>A0A8X7VB62_BRACI</name>
<dbReference type="Pfam" id="PF00454">
    <property type="entry name" value="PI3_PI4_kinase"/>
    <property type="match status" value="1"/>
</dbReference>
<dbReference type="PROSITE" id="PS50290">
    <property type="entry name" value="PI3_4_KINASE_3"/>
    <property type="match status" value="1"/>
</dbReference>
<reference evidence="19 20" key="1">
    <citation type="submission" date="2020-02" db="EMBL/GenBank/DDBJ databases">
        <authorList>
            <person name="Ma Q."/>
            <person name="Huang Y."/>
            <person name="Song X."/>
            <person name="Pei D."/>
        </authorList>
    </citation>
    <scope>NUCLEOTIDE SEQUENCE [LARGE SCALE GENOMIC DNA]</scope>
    <source>
        <strain evidence="19">Sxm20200214</strain>
        <tissue evidence="19">Leaf</tissue>
    </source>
</reference>
<dbReference type="PROSITE" id="PS51189">
    <property type="entry name" value="FAT"/>
    <property type="match status" value="1"/>
</dbReference>
<dbReference type="InterPro" id="IPR012993">
    <property type="entry name" value="UME"/>
</dbReference>
<comment type="caution">
    <text evidence="19">The sequence shown here is derived from an EMBL/GenBank/DDBJ whole genome shotgun (WGS) entry which is preliminary data.</text>
</comment>
<evidence type="ECO:0000256" key="14">
    <source>
        <dbReference type="ARBA" id="ARBA00047899"/>
    </source>
</evidence>
<keyword evidence="7" id="KW-0227">DNA damage</keyword>
<dbReference type="InterPro" id="IPR003151">
    <property type="entry name" value="PIK-rel_kinase_FAT"/>
</dbReference>
<dbReference type="SMART" id="SM00146">
    <property type="entry name" value="PI3Kc"/>
    <property type="match status" value="1"/>
</dbReference>
<dbReference type="Proteomes" id="UP000886595">
    <property type="component" value="Unassembled WGS sequence"/>
</dbReference>
<keyword evidence="16" id="KW-1133">Transmembrane helix</keyword>
<keyword evidence="5" id="KW-0808">Transferase</keyword>
<dbReference type="InterPro" id="IPR016024">
    <property type="entry name" value="ARM-type_fold"/>
</dbReference>
<dbReference type="Pfam" id="PF08064">
    <property type="entry name" value="UME"/>
    <property type="match status" value="1"/>
</dbReference>
<dbReference type="PANTHER" id="PTHR11139:SF69">
    <property type="entry name" value="SERINE_THREONINE-PROTEIN KINASE ATR"/>
    <property type="match status" value="1"/>
</dbReference>
<keyword evidence="8" id="KW-0418">Kinase</keyword>
<evidence type="ECO:0000256" key="9">
    <source>
        <dbReference type="ARBA" id="ARBA00022840"/>
    </source>
</evidence>
<accession>A0A8X7VB62</accession>
<dbReference type="InterPro" id="IPR018936">
    <property type="entry name" value="PI3/4_kinase_CS"/>
</dbReference>
<dbReference type="InterPro" id="IPR036940">
    <property type="entry name" value="PI3/4_kinase_cat_sf"/>
</dbReference>
<comment type="catalytic activity">
    <reaction evidence="14">
        <text>L-threonyl-[protein] + ATP = O-phospho-L-threonyl-[protein] + ADP + H(+)</text>
        <dbReference type="Rhea" id="RHEA:46608"/>
        <dbReference type="Rhea" id="RHEA-COMP:11060"/>
        <dbReference type="Rhea" id="RHEA-COMP:11605"/>
        <dbReference type="ChEBI" id="CHEBI:15378"/>
        <dbReference type="ChEBI" id="CHEBI:30013"/>
        <dbReference type="ChEBI" id="CHEBI:30616"/>
        <dbReference type="ChEBI" id="CHEBI:61977"/>
        <dbReference type="ChEBI" id="CHEBI:456216"/>
        <dbReference type="EC" id="2.7.11.1"/>
    </reaction>
</comment>
<evidence type="ECO:0000256" key="4">
    <source>
        <dbReference type="ARBA" id="ARBA00022527"/>
    </source>
</evidence>
<keyword evidence="4" id="KW-0723">Serine/threonine-protein kinase</keyword>
<keyword evidence="10" id="KW-0234">DNA repair</keyword>
<protein>
    <recommendedName>
        <fullName evidence="13">Serine/threonine-protein kinase ATR</fullName>
        <ecNumber evidence="3">2.7.11.1</ecNumber>
    </recommendedName>
</protein>
<evidence type="ECO:0000256" key="16">
    <source>
        <dbReference type="SAM" id="Phobius"/>
    </source>
</evidence>
<dbReference type="EC" id="2.7.11.1" evidence="3"/>
<dbReference type="OrthoDB" id="381190at2759"/>
<comment type="catalytic activity">
    <reaction evidence="15">
        <text>L-seryl-[protein] + ATP = O-phospho-L-seryl-[protein] + ADP + H(+)</text>
        <dbReference type="Rhea" id="RHEA:17989"/>
        <dbReference type="Rhea" id="RHEA-COMP:9863"/>
        <dbReference type="Rhea" id="RHEA-COMP:11604"/>
        <dbReference type="ChEBI" id="CHEBI:15378"/>
        <dbReference type="ChEBI" id="CHEBI:29999"/>
        <dbReference type="ChEBI" id="CHEBI:30616"/>
        <dbReference type="ChEBI" id="CHEBI:83421"/>
        <dbReference type="ChEBI" id="CHEBI:456216"/>
        <dbReference type="EC" id="2.7.11.1"/>
    </reaction>
</comment>
<dbReference type="PROSITE" id="PS00916">
    <property type="entry name" value="PI3_4_KINASE_2"/>
    <property type="match status" value="1"/>
</dbReference>
<evidence type="ECO:0000259" key="18">
    <source>
        <dbReference type="PROSITE" id="PS51189"/>
    </source>
</evidence>
<evidence type="ECO:0000256" key="6">
    <source>
        <dbReference type="ARBA" id="ARBA00022741"/>
    </source>
</evidence>
<dbReference type="Gene3D" id="3.30.1010.10">
    <property type="entry name" value="Phosphatidylinositol 3-kinase Catalytic Subunit, Chain A, domain 4"/>
    <property type="match status" value="1"/>
</dbReference>
<feature type="transmembrane region" description="Helical" evidence="16">
    <location>
        <begin position="86"/>
        <end position="107"/>
    </location>
</feature>
<dbReference type="GO" id="GO:0000077">
    <property type="term" value="P:DNA damage checkpoint signaling"/>
    <property type="evidence" value="ECO:0007669"/>
    <property type="project" value="TreeGrafter"/>
</dbReference>
<dbReference type="SUPFAM" id="SSF56112">
    <property type="entry name" value="Protein kinase-like (PK-like)"/>
    <property type="match status" value="1"/>
</dbReference>
<dbReference type="InterPro" id="IPR011009">
    <property type="entry name" value="Kinase-like_dom_sf"/>
</dbReference>
<dbReference type="FunFam" id="3.30.1010.10:FF:000036">
    <property type="entry name" value="Serine/threonine-protein kinase ATR"/>
    <property type="match status" value="1"/>
</dbReference>
<dbReference type="GO" id="GO:0005524">
    <property type="term" value="F:ATP binding"/>
    <property type="evidence" value="ECO:0007669"/>
    <property type="project" value="UniProtKB-KW"/>
</dbReference>
<dbReference type="CDD" id="cd00892">
    <property type="entry name" value="PIKKc_ATR"/>
    <property type="match status" value="1"/>
</dbReference>
<keyword evidence="6" id="KW-0547">Nucleotide-binding</keyword>
<dbReference type="InterPro" id="IPR014009">
    <property type="entry name" value="PIK_FAT"/>
</dbReference>